<dbReference type="InterPro" id="IPR001841">
    <property type="entry name" value="Znf_RING"/>
</dbReference>
<keyword evidence="9" id="KW-0862">Zinc</keyword>
<protein>
    <recommendedName>
        <fullName evidence="3">RING-type E3 ubiquitin transferase</fullName>
        <ecNumber evidence="3">2.3.2.27</ecNumber>
    </recommendedName>
</protein>
<dbReference type="GO" id="GO:0061630">
    <property type="term" value="F:ubiquitin protein ligase activity"/>
    <property type="evidence" value="ECO:0007669"/>
    <property type="project" value="UniProtKB-EC"/>
</dbReference>
<dbReference type="GO" id="GO:0006888">
    <property type="term" value="P:endoplasmic reticulum to Golgi vesicle-mediated transport"/>
    <property type="evidence" value="ECO:0007669"/>
    <property type="project" value="InterPro"/>
</dbReference>
<evidence type="ECO:0000256" key="10">
    <source>
        <dbReference type="ARBA" id="ARBA00022989"/>
    </source>
</evidence>
<evidence type="ECO:0000256" key="11">
    <source>
        <dbReference type="ARBA" id="ARBA00023136"/>
    </source>
</evidence>
<evidence type="ECO:0000256" key="6">
    <source>
        <dbReference type="ARBA" id="ARBA00022723"/>
    </source>
</evidence>
<feature type="compositionally biased region" description="Gly residues" evidence="13">
    <location>
        <begin position="303"/>
        <end position="329"/>
    </location>
</feature>
<dbReference type="SUPFAM" id="SSF57850">
    <property type="entry name" value="RING/U-box"/>
    <property type="match status" value="1"/>
</dbReference>
<feature type="compositionally biased region" description="Basic and acidic residues" evidence="13">
    <location>
        <begin position="268"/>
        <end position="281"/>
    </location>
</feature>
<reference evidence="15" key="1">
    <citation type="submission" date="2022-02" db="EMBL/GenBank/DDBJ databases">
        <authorList>
            <person name="Henning P.M."/>
            <person name="McCubbin A.G."/>
            <person name="Shore J.S."/>
        </authorList>
    </citation>
    <scope>NUCLEOTIDE SEQUENCE</scope>
    <source>
        <strain evidence="15">F60SS</strain>
        <tissue evidence="15">Leaves</tissue>
    </source>
</reference>
<evidence type="ECO:0000313" key="15">
    <source>
        <dbReference type="EMBL" id="KAJ4831022.1"/>
    </source>
</evidence>
<dbReference type="OrthoDB" id="4348522at2759"/>
<feature type="region of interest" description="Disordered" evidence="13">
    <location>
        <begin position="477"/>
        <end position="496"/>
    </location>
</feature>
<reference evidence="15" key="2">
    <citation type="journal article" date="2023" name="Plants (Basel)">
        <title>Annotation of the Turnera subulata (Passifloraceae) Draft Genome Reveals the S-Locus Evolved after the Divergence of Turneroideae from Passifloroideae in a Stepwise Manner.</title>
        <authorList>
            <person name="Henning P.M."/>
            <person name="Roalson E.H."/>
            <person name="Mir W."/>
            <person name="McCubbin A.G."/>
            <person name="Shore J.S."/>
        </authorList>
    </citation>
    <scope>NUCLEOTIDE SEQUENCE</scope>
    <source>
        <strain evidence="15">F60SS</strain>
    </source>
</reference>
<dbReference type="GO" id="GO:0006886">
    <property type="term" value="P:intracellular protein transport"/>
    <property type="evidence" value="ECO:0007669"/>
    <property type="project" value="InterPro"/>
</dbReference>
<dbReference type="GO" id="GO:0016567">
    <property type="term" value="P:protein ubiquitination"/>
    <property type="evidence" value="ECO:0007669"/>
    <property type="project" value="TreeGrafter"/>
</dbReference>
<organism evidence="15 16">
    <name type="scientific">Turnera subulata</name>
    <dbReference type="NCBI Taxonomy" id="218843"/>
    <lineage>
        <taxon>Eukaryota</taxon>
        <taxon>Viridiplantae</taxon>
        <taxon>Streptophyta</taxon>
        <taxon>Embryophyta</taxon>
        <taxon>Tracheophyta</taxon>
        <taxon>Spermatophyta</taxon>
        <taxon>Magnoliopsida</taxon>
        <taxon>eudicotyledons</taxon>
        <taxon>Gunneridae</taxon>
        <taxon>Pentapetalae</taxon>
        <taxon>rosids</taxon>
        <taxon>fabids</taxon>
        <taxon>Malpighiales</taxon>
        <taxon>Passifloraceae</taxon>
        <taxon>Turnera</taxon>
    </lineage>
</organism>
<dbReference type="PANTHER" id="PTHR45977:SF4">
    <property type="entry name" value="RING-TYPE DOMAIN-CONTAINING PROTEIN"/>
    <property type="match status" value="1"/>
</dbReference>
<evidence type="ECO:0000313" key="16">
    <source>
        <dbReference type="Proteomes" id="UP001141552"/>
    </source>
</evidence>
<evidence type="ECO:0000256" key="9">
    <source>
        <dbReference type="ARBA" id="ARBA00022833"/>
    </source>
</evidence>
<dbReference type="GO" id="GO:0008270">
    <property type="term" value="F:zinc ion binding"/>
    <property type="evidence" value="ECO:0007669"/>
    <property type="project" value="UniProtKB-KW"/>
</dbReference>
<proteinExistence type="predicted"/>
<dbReference type="GO" id="GO:0006511">
    <property type="term" value="P:ubiquitin-dependent protein catabolic process"/>
    <property type="evidence" value="ECO:0007669"/>
    <property type="project" value="TreeGrafter"/>
</dbReference>
<dbReference type="InterPro" id="IPR013083">
    <property type="entry name" value="Znf_RING/FYVE/PHD"/>
</dbReference>
<evidence type="ECO:0000256" key="2">
    <source>
        <dbReference type="ARBA" id="ARBA00004141"/>
    </source>
</evidence>
<dbReference type="SMART" id="SM00184">
    <property type="entry name" value="RING"/>
    <property type="match status" value="1"/>
</dbReference>
<evidence type="ECO:0000256" key="7">
    <source>
        <dbReference type="ARBA" id="ARBA00022771"/>
    </source>
</evidence>
<accession>A0A9Q0FII5</accession>
<evidence type="ECO:0000256" key="1">
    <source>
        <dbReference type="ARBA" id="ARBA00000900"/>
    </source>
</evidence>
<feature type="region of interest" description="Disordered" evidence="13">
    <location>
        <begin position="262"/>
        <end position="340"/>
    </location>
</feature>
<comment type="subcellular location">
    <subcellularLocation>
        <location evidence="2">Membrane</location>
        <topology evidence="2">Multi-pass membrane protein</topology>
    </subcellularLocation>
</comment>
<dbReference type="InterPro" id="IPR036174">
    <property type="entry name" value="Znf_Sec23_Sec24_sf"/>
</dbReference>
<evidence type="ECO:0000256" key="12">
    <source>
        <dbReference type="PROSITE-ProRule" id="PRU00175"/>
    </source>
</evidence>
<keyword evidence="10" id="KW-1133">Transmembrane helix</keyword>
<dbReference type="Gene3D" id="3.30.40.10">
    <property type="entry name" value="Zinc/RING finger domain, C3HC4 (zinc finger)"/>
    <property type="match status" value="1"/>
</dbReference>
<name>A0A9Q0FII5_9ROSI</name>
<feature type="region of interest" description="Disordered" evidence="13">
    <location>
        <begin position="522"/>
        <end position="548"/>
    </location>
</feature>
<dbReference type="Pfam" id="PF13639">
    <property type="entry name" value="zf-RING_2"/>
    <property type="match status" value="1"/>
</dbReference>
<keyword evidence="11" id="KW-0472">Membrane</keyword>
<dbReference type="EMBL" id="JAKUCV010005469">
    <property type="protein sequence ID" value="KAJ4831022.1"/>
    <property type="molecule type" value="Genomic_DNA"/>
</dbReference>
<dbReference type="PROSITE" id="PS50089">
    <property type="entry name" value="ZF_RING_2"/>
    <property type="match status" value="1"/>
</dbReference>
<evidence type="ECO:0000256" key="4">
    <source>
        <dbReference type="ARBA" id="ARBA00022679"/>
    </source>
</evidence>
<gene>
    <name evidence="15" type="ORF">Tsubulata_044589</name>
</gene>
<keyword evidence="6" id="KW-0479">Metal-binding</keyword>
<evidence type="ECO:0000256" key="5">
    <source>
        <dbReference type="ARBA" id="ARBA00022692"/>
    </source>
</evidence>
<keyword evidence="16" id="KW-1185">Reference proteome</keyword>
<dbReference type="EC" id="2.3.2.27" evidence="3"/>
<evidence type="ECO:0000256" key="8">
    <source>
        <dbReference type="ARBA" id="ARBA00022786"/>
    </source>
</evidence>
<dbReference type="CDD" id="cd16473">
    <property type="entry name" value="RING-H2_RNF103"/>
    <property type="match status" value="1"/>
</dbReference>
<comment type="catalytic activity">
    <reaction evidence="1">
        <text>S-ubiquitinyl-[E2 ubiquitin-conjugating enzyme]-L-cysteine + [acceptor protein]-L-lysine = [E2 ubiquitin-conjugating enzyme]-L-cysteine + N(6)-ubiquitinyl-[acceptor protein]-L-lysine.</text>
        <dbReference type="EC" id="2.3.2.27"/>
    </reaction>
</comment>
<keyword evidence="5" id="KW-0812">Transmembrane</keyword>
<dbReference type="GO" id="GO:0030127">
    <property type="term" value="C:COPII vesicle coat"/>
    <property type="evidence" value="ECO:0007669"/>
    <property type="project" value="InterPro"/>
</dbReference>
<dbReference type="AlphaFoldDB" id="A0A9Q0FII5"/>
<dbReference type="Proteomes" id="UP001141552">
    <property type="component" value="Unassembled WGS sequence"/>
</dbReference>
<dbReference type="PANTHER" id="PTHR45977">
    <property type="entry name" value="TARGET OF ERK KINASE MPK-1"/>
    <property type="match status" value="1"/>
</dbReference>
<keyword evidence="8" id="KW-0833">Ubl conjugation pathway</keyword>
<comment type="caution">
    <text evidence="15">The sequence shown here is derived from an EMBL/GenBank/DDBJ whole genome shotgun (WGS) entry which is preliminary data.</text>
</comment>
<evidence type="ECO:0000256" key="3">
    <source>
        <dbReference type="ARBA" id="ARBA00012483"/>
    </source>
</evidence>
<keyword evidence="7 12" id="KW-0863">Zinc-finger</keyword>
<evidence type="ECO:0000256" key="13">
    <source>
        <dbReference type="SAM" id="MobiDB-lite"/>
    </source>
</evidence>
<keyword evidence="4" id="KW-0808">Transferase</keyword>
<sequence length="629" mass="66498">MSPSILIGGVSDLESFCIPPIMPPDLLIPAPVATLFSGVLQALNLMAAVSLFVSDSFWTTPIMPLDLLIPAPVAPPGPLPASNKLFPYTGPIAPNSTRSPEEAVPPGGYLPSAPPGPVNVPSILIGGVSDSLCTTPIMPPDLLTPAPVAPPGPLPASNKLFPYTGPIALNSTRSPQEAVPPGGYLPSAPPGPVNVLASVRCSVCKGNMNPSMKFINHGFINATPGDYCCNLGRYDGSERPEVCQGTIEYVAIKEFKVEGHSGKLKQCHSNDGELTGKREEGSSSSSSSSSGATPHLHLPTSNNGGGGESNSGGGSNNGGGDGDGDGGGHQPPNDPGPISLAVYNSSLRNTFSTSIRRSSIAGRSEFLDRLRSVEQTLHTNPRFNKIQRVYRSYALQKLSPQVAQDSLWTTYHLFYFDDDGKSITMGNTEEDWARFWPNLRQIKCIQRPRVSVRPNLGDPHFVYKELKARIRVEKALREDLPPTTDDDDGIAVGKGNVKPMTDAEINALTTYRYTVPGVDSSGASSSSSVPGVDSSAASSSSSVPGVDSFGASSSSSVPGVDSSGASSSSPVVTEDELKCVICLDQVKSGQILICLPCAHQFHCHCIRHWLLKERAKCPICMTGVRRRMN</sequence>
<dbReference type="SUPFAM" id="SSF82919">
    <property type="entry name" value="Zn-finger domain of Sec23/24"/>
    <property type="match status" value="1"/>
</dbReference>
<feature type="domain" description="RING-type" evidence="14">
    <location>
        <begin position="579"/>
        <end position="620"/>
    </location>
</feature>
<evidence type="ECO:0000259" key="14">
    <source>
        <dbReference type="PROSITE" id="PS50089"/>
    </source>
</evidence>